<dbReference type="PROSITE" id="PS50181">
    <property type="entry name" value="FBOX"/>
    <property type="match status" value="1"/>
</dbReference>
<organism evidence="2 3">
    <name type="scientific">Marasmius crinis-equi</name>
    <dbReference type="NCBI Taxonomy" id="585013"/>
    <lineage>
        <taxon>Eukaryota</taxon>
        <taxon>Fungi</taxon>
        <taxon>Dikarya</taxon>
        <taxon>Basidiomycota</taxon>
        <taxon>Agaricomycotina</taxon>
        <taxon>Agaricomycetes</taxon>
        <taxon>Agaricomycetidae</taxon>
        <taxon>Agaricales</taxon>
        <taxon>Marasmiineae</taxon>
        <taxon>Marasmiaceae</taxon>
        <taxon>Marasmius</taxon>
    </lineage>
</organism>
<dbReference type="InterPro" id="IPR001810">
    <property type="entry name" value="F-box_dom"/>
</dbReference>
<evidence type="ECO:0000259" key="1">
    <source>
        <dbReference type="PROSITE" id="PS50181"/>
    </source>
</evidence>
<dbReference type="Gene3D" id="3.80.10.10">
    <property type="entry name" value="Ribonuclease Inhibitor"/>
    <property type="match status" value="1"/>
</dbReference>
<reference evidence="2 3" key="1">
    <citation type="submission" date="2024-02" db="EMBL/GenBank/DDBJ databases">
        <title>A draft genome for the cacao thread blight pathogen Marasmius crinis-equi.</title>
        <authorList>
            <person name="Cohen S.P."/>
            <person name="Baruah I.K."/>
            <person name="Amoako-Attah I."/>
            <person name="Bukari Y."/>
            <person name="Meinhardt L.W."/>
            <person name="Bailey B.A."/>
        </authorList>
    </citation>
    <scope>NUCLEOTIDE SEQUENCE [LARGE SCALE GENOMIC DNA]</scope>
    <source>
        <strain evidence="2 3">GH-76</strain>
    </source>
</reference>
<comment type="caution">
    <text evidence="2">The sequence shown here is derived from an EMBL/GenBank/DDBJ whole genome shotgun (WGS) entry which is preliminary data.</text>
</comment>
<gene>
    <name evidence="2" type="ORF">V5O48_006427</name>
</gene>
<evidence type="ECO:0000313" key="2">
    <source>
        <dbReference type="EMBL" id="KAL0575553.1"/>
    </source>
</evidence>
<dbReference type="Proteomes" id="UP001465976">
    <property type="component" value="Unassembled WGS sequence"/>
</dbReference>
<name>A0ABR3FKF9_9AGAR</name>
<sequence length="498" mass="56457">MLSRPTLPYDILECVINDLDDDDLSTMAMCCRLSHDINKPASSKLYSRLGVDLVGSKGTIERVSSMLHAASLPRNCRRVKTVILRAKNPLNDQIYLEQRLFECAFQEFSCLENLTINIEGYMHSYTDNLVREGAIDSVLGLASKMASLRSLVFNPPLPGPVGNVLALFHHTPLRELCLIGCWDNPLQNTPVEFSQSLTRLQIRANQVVENFIVLPELRVPTLPSVGNLRNLKSLTIGFGDTNKSHEMLESLALLPRLESLCLEFTNDGLNAFHSRRDRPLFPRETGLATSFSPLRNLKSFTVRHKDIDVRETMIDVPRLCRWIKHIISLSSIEELSFERPFYPARTQNPNPKQSWDILVDNLADKHAKSLRYLDLRAGFVRKTAMEILLRKCNRLEELAVATSPGSLVTLIRNASAVPRLLRAHFEFRTHKRARSPLRLGRSFNLREATDIMKAARLRRLTINDDEWLGSWVRDGDDALEYRVEAVATGSSGWEKSSS</sequence>
<protein>
    <recommendedName>
        <fullName evidence="1">F-box domain-containing protein</fullName>
    </recommendedName>
</protein>
<proteinExistence type="predicted"/>
<dbReference type="SUPFAM" id="SSF52047">
    <property type="entry name" value="RNI-like"/>
    <property type="match status" value="1"/>
</dbReference>
<dbReference type="InterPro" id="IPR032675">
    <property type="entry name" value="LRR_dom_sf"/>
</dbReference>
<keyword evidence="3" id="KW-1185">Reference proteome</keyword>
<evidence type="ECO:0000313" key="3">
    <source>
        <dbReference type="Proteomes" id="UP001465976"/>
    </source>
</evidence>
<feature type="domain" description="F-box" evidence="1">
    <location>
        <begin position="1"/>
        <end position="49"/>
    </location>
</feature>
<accession>A0ABR3FKF9</accession>
<dbReference type="EMBL" id="JBAHYK010000294">
    <property type="protein sequence ID" value="KAL0575553.1"/>
    <property type="molecule type" value="Genomic_DNA"/>
</dbReference>